<feature type="compositionally biased region" description="Basic and acidic residues" evidence="3">
    <location>
        <begin position="159"/>
        <end position="180"/>
    </location>
</feature>
<dbReference type="InterPro" id="IPR011009">
    <property type="entry name" value="Kinase-like_dom_sf"/>
</dbReference>
<feature type="compositionally biased region" description="Gly residues" evidence="3">
    <location>
        <begin position="1"/>
        <end position="17"/>
    </location>
</feature>
<dbReference type="Proteomes" id="UP000235220">
    <property type="component" value="Chromosome 11"/>
</dbReference>
<dbReference type="KEGG" id="jre:108994116"/>
<dbReference type="Pfam" id="PF07714">
    <property type="entry name" value="PK_Tyr_Ser-Thr"/>
    <property type="match status" value="1"/>
</dbReference>
<dbReference type="InterPro" id="IPR001245">
    <property type="entry name" value="Ser-Thr/Tyr_kinase_cat_dom"/>
</dbReference>
<dbReference type="OrthoDB" id="1528077at2759"/>
<dbReference type="PANTHER" id="PTHR27001">
    <property type="entry name" value="OS01G0253100 PROTEIN"/>
    <property type="match status" value="1"/>
</dbReference>
<keyword evidence="5" id="KW-1185">Reference proteome</keyword>
<evidence type="ECO:0000259" key="4">
    <source>
        <dbReference type="PROSITE" id="PS50011"/>
    </source>
</evidence>
<sequence>MWVNGGMGEGEGGGGGSQSRPPPPLAKIRYGAAEPLDFHWSLCCRNACRPYGPGASRGVTETARTELCGKHEPWRSLAENMNIGGSGTDCKVSFESDDVEARVDHHLLVNGQSKISLITEIKPNPTYISTISVVEIPVCHPLSESQPPDPASLVASSSREGDDKTMSGLHEESENLKEMELPSTSKETSRHSKISSKKPSLANLLPRLPRKLTCQELEAAICGPKRNFTNNDKNQNISLYDGYLPSCQSRVLIKVFMGKISGILEAEKTSAVSMQHKYILELIGYYESCEDCAVLVYPFVECWGNLDEYLTGSGETDQLKLTFEDKLNMAIKIAEGIRYLHEECPGGPVVHGDLQPINIFLTFNFRPLISGFGKAKWLHLKRGLQITPNRCRLKDFLDHETMSLVKSDVQAFGVLLLRLFCRRSAPEDDESLIQWAQPLVSERAFPELLDEDSKDYDSYGVYTVFCAAAKCTSSRPDSRPCMSEVISILKQERFCEIEMQLSLRSLTLAEFTGA</sequence>
<dbReference type="GeneID" id="108994116"/>
<protein>
    <submittedName>
        <fullName evidence="6">LRR receptor kinase SERK2-like</fullName>
    </submittedName>
</protein>
<dbReference type="PANTHER" id="PTHR27001:SF801">
    <property type="entry name" value="INACTIVE PROTEIN KINASE SELMODRAFT_444075-LIKE"/>
    <property type="match status" value="1"/>
</dbReference>
<evidence type="ECO:0000256" key="3">
    <source>
        <dbReference type="SAM" id="MobiDB-lite"/>
    </source>
</evidence>
<dbReference type="GO" id="GO:0007165">
    <property type="term" value="P:signal transduction"/>
    <property type="evidence" value="ECO:0000318"/>
    <property type="project" value="GO_Central"/>
</dbReference>
<dbReference type="GO" id="GO:0005524">
    <property type="term" value="F:ATP binding"/>
    <property type="evidence" value="ECO:0007669"/>
    <property type="project" value="UniProtKB-KW"/>
</dbReference>
<organism evidence="5 6">
    <name type="scientific">Juglans regia</name>
    <name type="common">English walnut</name>
    <dbReference type="NCBI Taxonomy" id="51240"/>
    <lineage>
        <taxon>Eukaryota</taxon>
        <taxon>Viridiplantae</taxon>
        <taxon>Streptophyta</taxon>
        <taxon>Embryophyta</taxon>
        <taxon>Tracheophyta</taxon>
        <taxon>Spermatophyta</taxon>
        <taxon>Magnoliopsida</taxon>
        <taxon>eudicotyledons</taxon>
        <taxon>Gunneridae</taxon>
        <taxon>Pentapetalae</taxon>
        <taxon>rosids</taxon>
        <taxon>fabids</taxon>
        <taxon>Fagales</taxon>
        <taxon>Juglandaceae</taxon>
        <taxon>Juglans</taxon>
    </lineage>
</organism>
<evidence type="ECO:0000256" key="2">
    <source>
        <dbReference type="ARBA" id="ARBA00022840"/>
    </source>
</evidence>
<name>A0A6P9E6I5_JUGRE</name>
<proteinExistence type="predicted"/>
<feature type="region of interest" description="Disordered" evidence="3">
    <location>
        <begin position="142"/>
        <end position="198"/>
    </location>
</feature>
<keyword evidence="2" id="KW-0067">ATP-binding</keyword>
<feature type="region of interest" description="Disordered" evidence="3">
    <location>
        <begin position="1"/>
        <end position="28"/>
    </location>
</feature>
<dbReference type="SUPFAM" id="SSF56112">
    <property type="entry name" value="Protein kinase-like (PK-like)"/>
    <property type="match status" value="1"/>
</dbReference>
<feature type="domain" description="Protein kinase" evidence="4">
    <location>
        <begin position="217"/>
        <end position="494"/>
    </location>
</feature>
<accession>A0A6P9E6I5</accession>
<dbReference type="InterPro" id="IPR000719">
    <property type="entry name" value="Prot_kinase_dom"/>
</dbReference>
<dbReference type="GO" id="GO:0004672">
    <property type="term" value="F:protein kinase activity"/>
    <property type="evidence" value="ECO:0000318"/>
    <property type="project" value="GO_Central"/>
</dbReference>
<dbReference type="GO" id="GO:0005886">
    <property type="term" value="C:plasma membrane"/>
    <property type="evidence" value="ECO:0000318"/>
    <property type="project" value="GO_Central"/>
</dbReference>
<evidence type="ECO:0000256" key="1">
    <source>
        <dbReference type="ARBA" id="ARBA00022741"/>
    </source>
</evidence>
<dbReference type="Gene3D" id="1.10.510.10">
    <property type="entry name" value="Transferase(Phosphotransferase) domain 1"/>
    <property type="match status" value="1"/>
</dbReference>
<keyword evidence="1" id="KW-0547">Nucleotide-binding</keyword>
<dbReference type="InParanoid" id="A0A6P9E6I5"/>
<evidence type="ECO:0000313" key="5">
    <source>
        <dbReference type="Proteomes" id="UP000235220"/>
    </source>
</evidence>
<dbReference type="PROSITE" id="PS50011">
    <property type="entry name" value="PROTEIN_KINASE_DOM"/>
    <property type="match status" value="1"/>
</dbReference>
<reference evidence="6" key="1">
    <citation type="submission" date="2025-08" db="UniProtKB">
        <authorList>
            <consortium name="RefSeq"/>
        </authorList>
    </citation>
    <scope>IDENTIFICATION</scope>
    <source>
        <tissue evidence="6">Leaves</tissue>
    </source>
</reference>
<evidence type="ECO:0000313" key="6">
    <source>
        <dbReference type="RefSeq" id="XP_035538472.1"/>
    </source>
</evidence>
<dbReference type="RefSeq" id="XP_035538472.1">
    <property type="nucleotide sequence ID" value="XM_035682579.1"/>
</dbReference>
<dbReference type="AlphaFoldDB" id="A0A6P9E6I5"/>
<gene>
    <name evidence="6" type="primary">LOC108994116</name>
</gene>